<accession>A0A4Q2R8L6</accession>
<gene>
    <name evidence="1" type="ORF">D3272_20990</name>
</gene>
<keyword evidence="2" id="KW-1185">Reference proteome</keyword>
<sequence length="82" mass="8921">MSPDQSDALGCAVADMLGAAELVDVMQSHLEQNAQEARGVFREYDGYRIYMLTATEARALDHVLNEVISAAEKLQQAHDAVA</sequence>
<dbReference type="EMBL" id="QYBC01000020">
    <property type="protein sequence ID" value="RYB02407.1"/>
    <property type="molecule type" value="Genomic_DNA"/>
</dbReference>
<evidence type="ECO:0000313" key="1">
    <source>
        <dbReference type="EMBL" id="RYB02407.1"/>
    </source>
</evidence>
<organism evidence="1 2">
    <name type="scientific">Lichenibacterium ramalinae</name>
    <dbReference type="NCBI Taxonomy" id="2316527"/>
    <lineage>
        <taxon>Bacteria</taxon>
        <taxon>Pseudomonadati</taxon>
        <taxon>Pseudomonadota</taxon>
        <taxon>Alphaproteobacteria</taxon>
        <taxon>Hyphomicrobiales</taxon>
        <taxon>Lichenihabitantaceae</taxon>
        <taxon>Lichenibacterium</taxon>
    </lineage>
</organism>
<reference evidence="1 2" key="2">
    <citation type="submission" date="2019-02" db="EMBL/GenBank/DDBJ databases">
        <title>'Lichenibacterium ramalinii' gen. nov. sp. nov., 'Lichenibacterium minor' gen. nov. sp. nov.</title>
        <authorList>
            <person name="Pankratov T."/>
        </authorList>
    </citation>
    <scope>NUCLEOTIDE SEQUENCE [LARGE SCALE GENOMIC DNA]</scope>
    <source>
        <strain evidence="1 2">RmlP001</strain>
    </source>
</reference>
<dbReference type="AlphaFoldDB" id="A0A4Q2R8L6"/>
<name>A0A4Q2R8L6_9HYPH</name>
<protein>
    <submittedName>
        <fullName evidence="1">Uncharacterized protein</fullName>
    </submittedName>
</protein>
<dbReference type="Proteomes" id="UP000289411">
    <property type="component" value="Unassembled WGS sequence"/>
</dbReference>
<reference evidence="1 2" key="1">
    <citation type="submission" date="2018-09" db="EMBL/GenBank/DDBJ databases">
        <authorList>
            <person name="Grouzdev D.S."/>
            <person name="Krutkina M.S."/>
        </authorList>
    </citation>
    <scope>NUCLEOTIDE SEQUENCE [LARGE SCALE GENOMIC DNA]</scope>
    <source>
        <strain evidence="1 2">RmlP001</strain>
    </source>
</reference>
<evidence type="ECO:0000313" key="2">
    <source>
        <dbReference type="Proteomes" id="UP000289411"/>
    </source>
</evidence>
<proteinExistence type="predicted"/>
<comment type="caution">
    <text evidence="1">The sequence shown here is derived from an EMBL/GenBank/DDBJ whole genome shotgun (WGS) entry which is preliminary data.</text>
</comment>
<dbReference type="RefSeq" id="WP_129221172.1">
    <property type="nucleotide sequence ID" value="NZ_QYBC01000020.1"/>
</dbReference>